<dbReference type="AlphaFoldDB" id="A0A6N2AJI3"/>
<gene>
    <name evidence="14" type="ORF">EJD97_007704</name>
</gene>
<comment type="caution">
    <text evidence="14">The sequence shown here is derived from an EMBL/GenBank/DDBJ whole genome shotgun (WGS) entry which is preliminary data.</text>
</comment>
<dbReference type="GO" id="GO:0005634">
    <property type="term" value="C:nucleus"/>
    <property type="evidence" value="ECO:0007669"/>
    <property type="project" value="UniProtKB-SubCell"/>
</dbReference>
<accession>A0A6N2AJI3</accession>
<feature type="DNA-binding region" description="Homeobox" evidence="8">
    <location>
        <begin position="53"/>
        <end position="112"/>
    </location>
</feature>
<dbReference type="PANTHER" id="PTHR24326:SF625">
    <property type="entry name" value="HOMEOBOX-LEUCINE ZIPPER PROTEIN"/>
    <property type="match status" value="1"/>
</dbReference>
<keyword evidence="4 8" id="KW-0371">Homeobox</keyword>
<dbReference type="InterPro" id="IPR009057">
    <property type="entry name" value="Homeodomain-like_sf"/>
</dbReference>
<keyword evidence="6 8" id="KW-0539">Nucleus</keyword>
<dbReference type="InterPro" id="IPR045224">
    <property type="entry name" value="HDZip_class_I_plant"/>
</dbReference>
<dbReference type="InterPro" id="IPR000047">
    <property type="entry name" value="HTH_motif"/>
</dbReference>
<organism evidence="14">
    <name type="scientific">Solanum chilense</name>
    <name type="common">Tomato</name>
    <name type="synonym">Lycopersicon chilense</name>
    <dbReference type="NCBI Taxonomy" id="4083"/>
    <lineage>
        <taxon>Eukaryota</taxon>
        <taxon>Viridiplantae</taxon>
        <taxon>Streptophyta</taxon>
        <taxon>Embryophyta</taxon>
        <taxon>Tracheophyta</taxon>
        <taxon>Spermatophyta</taxon>
        <taxon>Magnoliopsida</taxon>
        <taxon>eudicotyledons</taxon>
        <taxon>Gunneridae</taxon>
        <taxon>Pentapetalae</taxon>
        <taxon>asterids</taxon>
        <taxon>lamiids</taxon>
        <taxon>Solanales</taxon>
        <taxon>Solanaceae</taxon>
        <taxon>Solanoideae</taxon>
        <taxon>Solaneae</taxon>
        <taxon>Solanum</taxon>
        <taxon>Solanum subgen. Lycopersicon</taxon>
    </lineage>
</organism>
<reference evidence="14" key="1">
    <citation type="submission" date="2019-05" db="EMBL/GenBank/DDBJ databases">
        <title>The de novo reference genome and transcriptome assemblies of the wild tomato species Solanum chilense.</title>
        <authorList>
            <person name="Stam R."/>
            <person name="Nosenko T."/>
            <person name="Hoerger A.C."/>
            <person name="Stephan W."/>
            <person name="Seidel M.A."/>
            <person name="Kuhn J.M.M."/>
            <person name="Haberer G."/>
            <person name="Tellier A."/>
        </authorList>
    </citation>
    <scope>NUCLEOTIDE SEQUENCE</scope>
    <source>
        <tissue evidence="14">Mature leaves</tissue>
    </source>
</reference>
<feature type="domain" description="Homeobox" evidence="13">
    <location>
        <begin position="51"/>
        <end position="111"/>
    </location>
</feature>
<feature type="region of interest" description="Disordered" evidence="12">
    <location>
        <begin position="25"/>
        <end position="49"/>
    </location>
</feature>
<dbReference type="SUPFAM" id="SSF46689">
    <property type="entry name" value="Homeodomain-like"/>
    <property type="match status" value="1"/>
</dbReference>
<keyword evidence="5 10" id="KW-0804">Transcription</keyword>
<dbReference type="GO" id="GO:0045893">
    <property type="term" value="P:positive regulation of DNA-templated transcription"/>
    <property type="evidence" value="ECO:0007669"/>
    <property type="project" value="TreeGrafter"/>
</dbReference>
<dbReference type="PANTHER" id="PTHR24326">
    <property type="entry name" value="HOMEOBOX-LEUCINE ZIPPER PROTEIN"/>
    <property type="match status" value="1"/>
</dbReference>
<dbReference type="InterPro" id="IPR001356">
    <property type="entry name" value="HD"/>
</dbReference>
<evidence type="ECO:0000256" key="4">
    <source>
        <dbReference type="ARBA" id="ARBA00023155"/>
    </source>
</evidence>
<evidence type="ECO:0000313" key="14">
    <source>
        <dbReference type="EMBL" id="TMW81830.1"/>
    </source>
</evidence>
<protein>
    <recommendedName>
        <fullName evidence="10">Homeobox-leucine zipper protein</fullName>
    </recommendedName>
    <alternativeName>
        <fullName evidence="10">HD-ZIP protein</fullName>
    </alternativeName>
    <alternativeName>
        <fullName evidence="10">Homeodomain transcription factor</fullName>
    </alternativeName>
</protein>
<dbReference type="PRINTS" id="PR00031">
    <property type="entry name" value="HTHREPRESSR"/>
</dbReference>
<dbReference type="EMBL" id="RXGB01021258">
    <property type="protein sequence ID" value="TMW81830.1"/>
    <property type="molecule type" value="Genomic_DNA"/>
</dbReference>
<evidence type="ECO:0000256" key="3">
    <source>
        <dbReference type="ARBA" id="ARBA00023125"/>
    </source>
</evidence>
<evidence type="ECO:0000256" key="7">
    <source>
        <dbReference type="ARBA" id="ARBA00025748"/>
    </source>
</evidence>
<comment type="subcellular location">
    <subcellularLocation>
        <location evidence="1 8 9">Nucleus</location>
    </subcellularLocation>
</comment>
<evidence type="ECO:0000256" key="9">
    <source>
        <dbReference type="RuleBase" id="RU000682"/>
    </source>
</evidence>
<evidence type="ECO:0000256" key="5">
    <source>
        <dbReference type="ARBA" id="ARBA00023163"/>
    </source>
</evidence>
<dbReference type="CDD" id="cd00086">
    <property type="entry name" value="homeodomain"/>
    <property type="match status" value="1"/>
</dbReference>
<name>A0A6N2AJI3_SOLCI</name>
<feature type="coiled-coil region" evidence="11">
    <location>
        <begin position="103"/>
        <end position="130"/>
    </location>
</feature>
<dbReference type="SMART" id="SM00389">
    <property type="entry name" value="HOX"/>
    <property type="match status" value="1"/>
</dbReference>
<proteinExistence type="inferred from homology"/>
<dbReference type="PROSITE" id="PS00027">
    <property type="entry name" value="HOMEOBOX_1"/>
    <property type="match status" value="1"/>
</dbReference>
<dbReference type="GO" id="GO:0000981">
    <property type="term" value="F:DNA-binding transcription factor activity, RNA polymerase II-specific"/>
    <property type="evidence" value="ECO:0007669"/>
    <property type="project" value="UniProtKB-UniRule"/>
</dbReference>
<keyword evidence="2 10" id="KW-0805">Transcription regulation</keyword>
<dbReference type="InterPro" id="IPR017970">
    <property type="entry name" value="Homeobox_CS"/>
</dbReference>
<comment type="function">
    <text evidence="10">Transcription factor.</text>
</comment>
<dbReference type="Gene3D" id="1.10.10.60">
    <property type="entry name" value="Homeodomain-like"/>
    <property type="match status" value="1"/>
</dbReference>
<sequence length="206" mass="24538">MTSSKVDDQMELISHFYPHIYTQLAQQQGETVKPRRRRKKNEVDGRNNTSEVVMKKRKLLSEEQVNLLERSFGDEHKLEMERKAKLASELGLDPHQVAVWFQNKRARWKNKKLEEEYSKLKTQHELTIIEKYRLESEVLKMKEQLCEAQKEIERLLLEHKSDISSNNSPTSSMFSMEHPHFDLGEFRMEGQLMDDNMLFNITLWDN</sequence>
<evidence type="ECO:0000256" key="8">
    <source>
        <dbReference type="PROSITE-ProRule" id="PRU00108"/>
    </source>
</evidence>
<evidence type="ECO:0000256" key="1">
    <source>
        <dbReference type="ARBA" id="ARBA00004123"/>
    </source>
</evidence>
<comment type="similarity">
    <text evidence="7 10">Belongs to the HD-ZIP homeobox family. Class I subfamily.</text>
</comment>
<evidence type="ECO:0000256" key="12">
    <source>
        <dbReference type="SAM" id="MobiDB-lite"/>
    </source>
</evidence>
<keyword evidence="3 8" id="KW-0238">DNA-binding</keyword>
<evidence type="ECO:0000256" key="6">
    <source>
        <dbReference type="ARBA" id="ARBA00023242"/>
    </source>
</evidence>
<evidence type="ECO:0000256" key="2">
    <source>
        <dbReference type="ARBA" id="ARBA00023015"/>
    </source>
</evidence>
<dbReference type="GO" id="GO:0043565">
    <property type="term" value="F:sequence-specific DNA binding"/>
    <property type="evidence" value="ECO:0007669"/>
    <property type="project" value="TreeGrafter"/>
</dbReference>
<keyword evidence="11" id="KW-0175">Coiled coil</keyword>
<dbReference type="PROSITE" id="PS50071">
    <property type="entry name" value="HOMEOBOX_2"/>
    <property type="match status" value="1"/>
</dbReference>
<evidence type="ECO:0000259" key="13">
    <source>
        <dbReference type="PROSITE" id="PS50071"/>
    </source>
</evidence>
<evidence type="ECO:0000256" key="11">
    <source>
        <dbReference type="SAM" id="Coils"/>
    </source>
</evidence>
<evidence type="ECO:0000256" key="10">
    <source>
        <dbReference type="RuleBase" id="RU369038"/>
    </source>
</evidence>
<dbReference type="Pfam" id="PF00046">
    <property type="entry name" value="Homeodomain"/>
    <property type="match status" value="1"/>
</dbReference>